<organism evidence="6 7">
    <name type="scientific">Labrys wisconsinensis</name>
    <dbReference type="NCBI Taxonomy" id="425677"/>
    <lineage>
        <taxon>Bacteria</taxon>
        <taxon>Pseudomonadati</taxon>
        <taxon>Pseudomonadota</taxon>
        <taxon>Alphaproteobacteria</taxon>
        <taxon>Hyphomicrobiales</taxon>
        <taxon>Xanthobacteraceae</taxon>
        <taxon>Labrys</taxon>
    </lineage>
</organism>
<name>A0ABU0J3Q7_9HYPH</name>
<evidence type="ECO:0000256" key="5">
    <source>
        <dbReference type="ARBA" id="ARBA00023098"/>
    </source>
</evidence>
<dbReference type="InterPro" id="IPR050723">
    <property type="entry name" value="CFA/CMAS"/>
</dbReference>
<evidence type="ECO:0000256" key="2">
    <source>
        <dbReference type="ARBA" id="ARBA00022603"/>
    </source>
</evidence>
<dbReference type="GO" id="GO:0008825">
    <property type="term" value="F:cyclopropane-fatty-acyl-phospholipid synthase activity"/>
    <property type="evidence" value="ECO:0007669"/>
    <property type="project" value="UniProtKB-EC"/>
</dbReference>
<dbReference type="EC" id="2.1.1.79" evidence="6"/>
<evidence type="ECO:0000313" key="6">
    <source>
        <dbReference type="EMBL" id="MDQ0468906.1"/>
    </source>
</evidence>
<dbReference type="InterPro" id="IPR003333">
    <property type="entry name" value="CMAS"/>
</dbReference>
<dbReference type="SUPFAM" id="SSF53335">
    <property type="entry name" value="S-adenosyl-L-methionine-dependent methyltransferases"/>
    <property type="match status" value="1"/>
</dbReference>
<comment type="caution">
    <text evidence="6">The sequence shown here is derived from an EMBL/GenBank/DDBJ whole genome shotgun (WGS) entry which is preliminary data.</text>
</comment>
<dbReference type="GO" id="GO:0032259">
    <property type="term" value="P:methylation"/>
    <property type="evidence" value="ECO:0007669"/>
    <property type="project" value="UniProtKB-KW"/>
</dbReference>
<keyword evidence="7" id="KW-1185">Reference proteome</keyword>
<proteinExistence type="inferred from homology"/>
<reference evidence="6 7" key="1">
    <citation type="submission" date="2023-07" db="EMBL/GenBank/DDBJ databases">
        <title>Genomic Encyclopedia of Type Strains, Phase IV (KMG-IV): sequencing the most valuable type-strain genomes for metagenomic binning, comparative biology and taxonomic classification.</title>
        <authorList>
            <person name="Goeker M."/>
        </authorList>
    </citation>
    <scope>NUCLEOTIDE SEQUENCE [LARGE SCALE GENOMIC DNA]</scope>
    <source>
        <strain evidence="6 7">DSM 19619</strain>
    </source>
</reference>
<dbReference type="Proteomes" id="UP001242480">
    <property type="component" value="Unassembled WGS sequence"/>
</dbReference>
<evidence type="ECO:0000256" key="4">
    <source>
        <dbReference type="ARBA" id="ARBA00022691"/>
    </source>
</evidence>
<dbReference type="EMBL" id="JAUSVX010000002">
    <property type="protein sequence ID" value="MDQ0468906.1"/>
    <property type="molecule type" value="Genomic_DNA"/>
</dbReference>
<evidence type="ECO:0000256" key="1">
    <source>
        <dbReference type="ARBA" id="ARBA00010815"/>
    </source>
</evidence>
<dbReference type="PANTHER" id="PTHR43667:SF1">
    <property type="entry name" value="CYCLOPROPANE-FATTY-ACYL-PHOSPHOLIPID SYNTHASE"/>
    <property type="match status" value="1"/>
</dbReference>
<gene>
    <name evidence="6" type="ORF">QO011_001906</name>
</gene>
<dbReference type="Gene3D" id="3.40.50.150">
    <property type="entry name" value="Vaccinia Virus protein VP39"/>
    <property type="match status" value="1"/>
</dbReference>
<keyword evidence="5" id="KW-0443">Lipid metabolism</keyword>
<comment type="similarity">
    <text evidence="1">Belongs to the CFA/CMAS family.</text>
</comment>
<keyword evidence="4" id="KW-0949">S-adenosyl-L-methionine</keyword>
<dbReference type="RefSeq" id="WP_307270729.1">
    <property type="nucleotide sequence ID" value="NZ_JAUSVX010000002.1"/>
</dbReference>
<evidence type="ECO:0000313" key="7">
    <source>
        <dbReference type="Proteomes" id="UP001242480"/>
    </source>
</evidence>
<sequence length="446" mass="50257">MAGQRQVTAARRVVAELARHLDADLAVELWNGDVLPIGAGGLDDVRLVIGSAAAMKRLLLKPSISTIAELFAIGEIDVRGPDLIEAMQRIDPTQFRALPRKVNKVALLKAALPILLHRGKLSESGLEYKNEVASRSDDGRPDTDLIRFHYDVSNAFYALFLDPEMVYSSAYFERPDTTLDEAQKAKLDLICRKLRLQPGERLFDLGCGWGSLLCHAAQTYGVHAFGTTLSQAQFDYVTAKIDRLGLKDRVTVELRDCRTVDEPGAFDKIAQVEMIEHLGLDNHDAHYKRMRALLRPRGLYFGQASTRRVTPDISRFRKMTVYTRFGTRFIFPGGELDYIGMTVTNLERHGFEVLDVEALREHFQLTCEHWARRLYDRREAAAAEVGWPRTRLWYLYLSICAIAFERGTLNVFQVVGSKRRVGPSGVPLDRALLYPAARAGRRQPAV</sequence>
<keyword evidence="2 6" id="KW-0489">Methyltransferase</keyword>
<dbReference type="PANTHER" id="PTHR43667">
    <property type="entry name" value="CYCLOPROPANE-FATTY-ACYL-PHOSPHOLIPID SYNTHASE"/>
    <property type="match status" value="1"/>
</dbReference>
<protein>
    <submittedName>
        <fullName evidence="6">Cyclopropane-fatty-acyl-phospholipid synthase</fullName>
        <ecNumber evidence="6">2.1.1.79</ecNumber>
    </submittedName>
</protein>
<keyword evidence="3 6" id="KW-0808">Transferase</keyword>
<evidence type="ECO:0000256" key="3">
    <source>
        <dbReference type="ARBA" id="ARBA00022679"/>
    </source>
</evidence>
<dbReference type="InterPro" id="IPR029063">
    <property type="entry name" value="SAM-dependent_MTases_sf"/>
</dbReference>
<dbReference type="CDD" id="cd02440">
    <property type="entry name" value="AdoMet_MTases"/>
    <property type="match status" value="1"/>
</dbReference>
<accession>A0ABU0J3Q7</accession>
<dbReference type="Pfam" id="PF02353">
    <property type="entry name" value="CMAS"/>
    <property type="match status" value="1"/>
</dbReference>
<dbReference type="PIRSF" id="PIRSF003085">
    <property type="entry name" value="CMAS"/>
    <property type="match status" value="1"/>
</dbReference>